<protein>
    <submittedName>
        <fullName evidence="1">Nucleic acid binding protein</fullName>
    </submittedName>
</protein>
<dbReference type="AlphaFoldDB" id="A0A1W1HE06"/>
<dbReference type="Proteomes" id="UP000191931">
    <property type="component" value="Unassembled WGS sequence"/>
</dbReference>
<dbReference type="PANTHER" id="PTHR39550:SF1">
    <property type="entry name" value="SLL0658 PROTEIN"/>
    <property type="match status" value="1"/>
</dbReference>
<organism evidence="1 2">
    <name type="scientific">Desulfamplus magnetovallimortis</name>
    <dbReference type="NCBI Taxonomy" id="1246637"/>
    <lineage>
        <taxon>Bacteria</taxon>
        <taxon>Pseudomonadati</taxon>
        <taxon>Thermodesulfobacteriota</taxon>
        <taxon>Desulfobacteria</taxon>
        <taxon>Desulfobacterales</taxon>
        <taxon>Desulfobacteraceae</taxon>
        <taxon>Desulfamplus</taxon>
    </lineage>
</organism>
<accession>A0A1W1HE06</accession>
<dbReference type="PANTHER" id="PTHR39550">
    <property type="entry name" value="SLL0658 PROTEIN"/>
    <property type="match status" value="1"/>
</dbReference>
<dbReference type="OrthoDB" id="9796404at2"/>
<dbReference type="InterPro" id="IPR021799">
    <property type="entry name" value="PIN-like_prokaryotic"/>
</dbReference>
<dbReference type="RefSeq" id="WP_080809104.1">
    <property type="nucleotide sequence ID" value="NZ_LT828564.1"/>
</dbReference>
<dbReference type="STRING" id="1246637.MTBBW1_2380024"/>
<sequence length="159" mass="17668">MIVIADSSPLIALAIIEKLAILEKMYKKVYAPTAVFQEVVRTDKPFANELELFLHVRTKNVKNKMAVRILSSDIGAGEAETIVLALENLPAVALIDDLKARRFAKMNEIEVIGTMGILLKGKKEGLIKEVKPLIAKLLQHDIRISTRIIEITLQAAQEL</sequence>
<keyword evidence="2" id="KW-1185">Reference proteome</keyword>
<dbReference type="Pfam" id="PF11848">
    <property type="entry name" value="DUF3368"/>
    <property type="match status" value="1"/>
</dbReference>
<evidence type="ECO:0000313" key="1">
    <source>
        <dbReference type="EMBL" id="SLM30700.1"/>
    </source>
</evidence>
<proteinExistence type="predicted"/>
<reference evidence="1 2" key="1">
    <citation type="submission" date="2017-03" db="EMBL/GenBank/DDBJ databases">
        <authorList>
            <person name="Afonso C.L."/>
            <person name="Miller P.J."/>
            <person name="Scott M.A."/>
            <person name="Spackman E."/>
            <person name="Goraichik I."/>
            <person name="Dimitrov K.M."/>
            <person name="Suarez D.L."/>
            <person name="Swayne D.E."/>
        </authorList>
    </citation>
    <scope>NUCLEOTIDE SEQUENCE [LARGE SCALE GENOMIC DNA]</scope>
    <source>
        <strain evidence="1">PRJEB14757</strain>
    </source>
</reference>
<name>A0A1W1HE06_9BACT</name>
<dbReference type="EMBL" id="FWEV01000155">
    <property type="protein sequence ID" value="SLM30700.1"/>
    <property type="molecule type" value="Genomic_DNA"/>
</dbReference>
<gene>
    <name evidence="1" type="ORF">MTBBW1_2380024</name>
</gene>
<evidence type="ECO:0000313" key="2">
    <source>
        <dbReference type="Proteomes" id="UP000191931"/>
    </source>
</evidence>